<organism evidence="5 6">
    <name type="scientific">Dioscorea zingiberensis</name>
    <dbReference type="NCBI Taxonomy" id="325984"/>
    <lineage>
        <taxon>Eukaryota</taxon>
        <taxon>Viridiplantae</taxon>
        <taxon>Streptophyta</taxon>
        <taxon>Embryophyta</taxon>
        <taxon>Tracheophyta</taxon>
        <taxon>Spermatophyta</taxon>
        <taxon>Magnoliopsida</taxon>
        <taxon>Liliopsida</taxon>
        <taxon>Dioscoreales</taxon>
        <taxon>Dioscoreaceae</taxon>
        <taxon>Dioscorea</taxon>
    </lineage>
</organism>
<gene>
    <name evidence="5" type="ORF">J5N97_028755</name>
</gene>
<dbReference type="GO" id="GO:0005634">
    <property type="term" value="C:nucleus"/>
    <property type="evidence" value="ECO:0007669"/>
    <property type="project" value="InterPro"/>
</dbReference>
<dbReference type="InterPro" id="IPR044693">
    <property type="entry name" value="SGO_plant"/>
</dbReference>
<dbReference type="GO" id="GO:0000775">
    <property type="term" value="C:chromosome, centromeric region"/>
    <property type="evidence" value="ECO:0007669"/>
    <property type="project" value="InterPro"/>
</dbReference>
<comment type="caution">
    <text evidence="5">The sequence shown here is derived from an EMBL/GenBank/DDBJ whole genome shotgun (WGS) entry which is preliminary data.</text>
</comment>
<dbReference type="EMBL" id="JAGGNH010000009">
    <property type="protein sequence ID" value="KAJ0963633.1"/>
    <property type="molecule type" value="Genomic_DNA"/>
</dbReference>
<reference evidence="5" key="2">
    <citation type="journal article" date="2022" name="Hortic Res">
        <title>The genome of Dioscorea zingiberensis sheds light on the biosynthesis, origin and evolution of the medicinally important diosgenin saponins.</title>
        <authorList>
            <person name="Li Y."/>
            <person name="Tan C."/>
            <person name="Li Z."/>
            <person name="Guo J."/>
            <person name="Li S."/>
            <person name="Chen X."/>
            <person name="Wang C."/>
            <person name="Dai X."/>
            <person name="Yang H."/>
            <person name="Song W."/>
            <person name="Hou L."/>
            <person name="Xu J."/>
            <person name="Tong Z."/>
            <person name="Xu A."/>
            <person name="Yuan X."/>
            <person name="Wang W."/>
            <person name="Yang Q."/>
            <person name="Chen L."/>
            <person name="Sun Z."/>
            <person name="Wang K."/>
            <person name="Pan B."/>
            <person name="Chen J."/>
            <person name="Bao Y."/>
            <person name="Liu F."/>
            <person name="Qi X."/>
            <person name="Gang D.R."/>
            <person name="Wen J."/>
            <person name="Li J."/>
        </authorList>
    </citation>
    <scope>NUCLEOTIDE SEQUENCE</scope>
    <source>
        <strain evidence="5">Dzin_1.0</strain>
    </source>
</reference>
<evidence type="ECO:0000256" key="3">
    <source>
        <dbReference type="SAM" id="MobiDB-lite"/>
    </source>
</evidence>
<feature type="region of interest" description="Disordered" evidence="3">
    <location>
        <begin position="301"/>
        <end position="332"/>
    </location>
</feature>
<feature type="domain" description="Shugoshin C-terminal" evidence="4">
    <location>
        <begin position="322"/>
        <end position="346"/>
    </location>
</feature>
<feature type="compositionally biased region" description="Basic residues" evidence="3">
    <location>
        <begin position="223"/>
        <end position="236"/>
    </location>
</feature>
<feature type="compositionally biased region" description="Polar residues" evidence="3">
    <location>
        <begin position="197"/>
        <end position="219"/>
    </location>
</feature>
<dbReference type="AlphaFoldDB" id="A0A9D5H555"/>
<dbReference type="PANTHER" id="PTHR34373:SF9">
    <property type="entry name" value="SHUGOSHIN 2"/>
    <property type="match status" value="1"/>
</dbReference>
<feature type="region of interest" description="Disordered" evidence="3">
    <location>
        <begin position="20"/>
        <end position="74"/>
    </location>
</feature>
<reference evidence="5" key="1">
    <citation type="submission" date="2021-03" db="EMBL/GenBank/DDBJ databases">
        <authorList>
            <person name="Li Z."/>
            <person name="Yang C."/>
        </authorList>
    </citation>
    <scope>NUCLEOTIDE SEQUENCE</scope>
    <source>
        <strain evidence="5">Dzin_1.0</strain>
        <tissue evidence="5">Leaf</tissue>
    </source>
</reference>
<dbReference type="GO" id="GO:0045144">
    <property type="term" value="P:meiotic sister chromatid segregation"/>
    <property type="evidence" value="ECO:0007669"/>
    <property type="project" value="InterPro"/>
</dbReference>
<evidence type="ECO:0000256" key="1">
    <source>
        <dbReference type="ARBA" id="ARBA00010845"/>
    </source>
</evidence>
<feature type="compositionally biased region" description="Basic and acidic residues" evidence="3">
    <location>
        <begin position="251"/>
        <end position="270"/>
    </location>
</feature>
<keyword evidence="6" id="KW-1185">Reference proteome</keyword>
<protein>
    <recommendedName>
        <fullName evidence="4">Shugoshin C-terminal domain-containing protein</fullName>
    </recommendedName>
</protein>
<dbReference type="InterPro" id="IPR011515">
    <property type="entry name" value="Shugoshin_C"/>
</dbReference>
<feature type="compositionally biased region" description="Polar residues" evidence="3">
    <location>
        <begin position="304"/>
        <end position="320"/>
    </location>
</feature>
<feature type="region of interest" description="Disordered" evidence="3">
    <location>
        <begin position="196"/>
        <end position="272"/>
    </location>
</feature>
<evidence type="ECO:0000313" key="6">
    <source>
        <dbReference type="Proteomes" id="UP001085076"/>
    </source>
</evidence>
<evidence type="ECO:0000259" key="4">
    <source>
        <dbReference type="Pfam" id="PF07557"/>
    </source>
</evidence>
<dbReference type="GO" id="GO:0034090">
    <property type="term" value="P:maintenance of meiotic sister chromatid cohesion"/>
    <property type="evidence" value="ECO:0007669"/>
    <property type="project" value="InterPro"/>
</dbReference>
<accession>A0A9D5H555</accession>
<sequence>MEDGSLHECEIDTSINGVGVVGNPKRGRNRKNKDIMGRTTRRKQLSDITNTVISERQGRSKGGGQENDTALPCSSSSDHYAQLLKENQALLMVIEERNKIIEKFKVSLHKASQQNAHLAKTNSMMLAVHELNFSKDRLKALQHEMGCRMAVLKSKIIELEAEKLTKQQCSMISTEEEKLTEKQCLMMSTEEEKLAKKQSSVMNTEEGNTKCAASTSDVSPTVPKKKARNTNRKLQLKKQSSSSTAMIDQVLGKDKDDRCRDLESKQREPTEDSFAMKDVILDSSAHSSANACMKSEISEKKQHNMNVSQSCENQEIQRTSVGRPKRMAAEKVSSYKEIPLNIKMRRVD</sequence>
<proteinExistence type="inferred from homology"/>
<evidence type="ECO:0000313" key="5">
    <source>
        <dbReference type="EMBL" id="KAJ0963633.1"/>
    </source>
</evidence>
<dbReference type="OrthoDB" id="770508at2759"/>
<dbReference type="Proteomes" id="UP001085076">
    <property type="component" value="Miscellaneous, Linkage group lg09"/>
</dbReference>
<dbReference type="PANTHER" id="PTHR34373">
    <property type="entry name" value="SHUGOSHIN 2"/>
    <property type="match status" value="1"/>
</dbReference>
<name>A0A9D5H555_9LILI</name>
<dbReference type="Pfam" id="PF07557">
    <property type="entry name" value="Shugoshin_C"/>
    <property type="match status" value="1"/>
</dbReference>
<evidence type="ECO:0000256" key="2">
    <source>
        <dbReference type="ARBA" id="ARBA00022829"/>
    </source>
</evidence>
<keyword evidence="2" id="KW-0159">Chromosome partition</keyword>
<comment type="similarity">
    <text evidence="1">Belongs to the shugoshin family.</text>
</comment>